<dbReference type="OrthoDB" id="3034721at2"/>
<name>A0A163ZDU7_9BRAD</name>
<accession>A0A163ZDU7</accession>
<keyword evidence="1" id="KW-0812">Transmembrane</keyword>
<protein>
    <recommendedName>
        <fullName evidence="4">DUF1453 domain-containing protein</fullName>
    </recommendedName>
</protein>
<evidence type="ECO:0000313" key="2">
    <source>
        <dbReference type="EMBL" id="KZD23347.1"/>
    </source>
</evidence>
<dbReference type="RefSeq" id="WP_068733651.1">
    <property type="nucleotide sequence ID" value="NZ_LVYV01000012.1"/>
</dbReference>
<comment type="caution">
    <text evidence="2">The sequence shown here is derived from an EMBL/GenBank/DDBJ whole genome shotgun (WGS) entry which is preliminary data.</text>
</comment>
<feature type="transmembrane region" description="Helical" evidence="1">
    <location>
        <begin position="12"/>
        <end position="28"/>
    </location>
</feature>
<sequence>MDIAWRILANTPIWVFALLALLIWLGSLSLRPRKTQLRRLLIVPMVFLLMGLSRLIFAGGQMHLIGAWLAAAIVMAAVALWIGPGEMTVDRQDGTIQRPGSWLPLIRNLSVFLLQYAVAVATAMKLGSGAVVPLIGQLVSGACAGYFLGWTVGLIRRYRAETHVAVA</sequence>
<keyword evidence="1" id="KW-1133">Transmembrane helix</keyword>
<dbReference type="InterPro" id="IPR046730">
    <property type="entry name" value="DUF6622"/>
</dbReference>
<feature type="transmembrane region" description="Helical" evidence="1">
    <location>
        <begin position="65"/>
        <end position="84"/>
    </location>
</feature>
<dbReference type="Pfam" id="PF20327">
    <property type="entry name" value="DUF6622"/>
    <property type="match status" value="1"/>
</dbReference>
<keyword evidence="1" id="KW-0472">Membrane</keyword>
<reference evidence="2 3" key="1">
    <citation type="submission" date="2016-03" db="EMBL/GenBank/DDBJ databases">
        <title>Microsymbionts genomes from the relict species Vavilovia formosa (Stev.) Fed.</title>
        <authorList>
            <person name="Kopat V."/>
            <person name="Chirak E."/>
            <person name="Kimeklis A."/>
            <person name="Andronov E."/>
        </authorList>
    </citation>
    <scope>NUCLEOTIDE SEQUENCE [LARGE SCALE GENOMIC DNA]</scope>
    <source>
        <strain evidence="2 3">Vaf07</strain>
    </source>
</reference>
<proteinExistence type="predicted"/>
<dbReference type="STRING" id="943830.A4A58_08250"/>
<evidence type="ECO:0000256" key="1">
    <source>
        <dbReference type="SAM" id="Phobius"/>
    </source>
</evidence>
<dbReference type="Proteomes" id="UP000076574">
    <property type="component" value="Unassembled WGS sequence"/>
</dbReference>
<evidence type="ECO:0000313" key="3">
    <source>
        <dbReference type="Proteomes" id="UP000076574"/>
    </source>
</evidence>
<keyword evidence="3" id="KW-1185">Reference proteome</keyword>
<feature type="transmembrane region" description="Helical" evidence="1">
    <location>
        <begin position="105"/>
        <end position="124"/>
    </location>
</feature>
<feature type="transmembrane region" description="Helical" evidence="1">
    <location>
        <begin position="40"/>
        <end position="59"/>
    </location>
</feature>
<dbReference type="EMBL" id="LVYV01000012">
    <property type="protein sequence ID" value="KZD23347.1"/>
    <property type="molecule type" value="Genomic_DNA"/>
</dbReference>
<dbReference type="AlphaFoldDB" id="A0A163ZDU7"/>
<feature type="transmembrane region" description="Helical" evidence="1">
    <location>
        <begin position="130"/>
        <end position="149"/>
    </location>
</feature>
<evidence type="ECO:0008006" key="4">
    <source>
        <dbReference type="Google" id="ProtNLM"/>
    </source>
</evidence>
<gene>
    <name evidence="2" type="ORF">A4A58_08250</name>
</gene>
<organism evidence="2 3">
    <name type="scientific">Tardiphaga robiniae</name>
    <dbReference type="NCBI Taxonomy" id="943830"/>
    <lineage>
        <taxon>Bacteria</taxon>
        <taxon>Pseudomonadati</taxon>
        <taxon>Pseudomonadota</taxon>
        <taxon>Alphaproteobacteria</taxon>
        <taxon>Hyphomicrobiales</taxon>
        <taxon>Nitrobacteraceae</taxon>
        <taxon>Tardiphaga</taxon>
    </lineage>
</organism>